<keyword evidence="3 8" id="KW-1133">Transmembrane helix</keyword>
<evidence type="ECO:0000313" key="10">
    <source>
        <dbReference type="EMBL" id="CAG5131791.1"/>
    </source>
</evidence>
<dbReference type="Gene3D" id="1.20.1070.10">
    <property type="entry name" value="Rhodopsin 7-helix transmembrane proteins"/>
    <property type="match status" value="1"/>
</dbReference>
<dbReference type="Proteomes" id="UP000678393">
    <property type="component" value="Unassembled WGS sequence"/>
</dbReference>
<keyword evidence="7" id="KW-0807">Transducer</keyword>
<dbReference type="GO" id="GO:0004930">
    <property type="term" value="F:G protein-coupled receptor activity"/>
    <property type="evidence" value="ECO:0007669"/>
    <property type="project" value="UniProtKB-KW"/>
</dbReference>
<dbReference type="SUPFAM" id="SSF81321">
    <property type="entry name" value="Family A G protein-coupled receptor-like"/>
    <property type="match status" value="1"/>
</dbReference>
<dbReference type="PROSITE" id="PS50262">
    <property type="entry name" value="G_PROTEIN_RECEP_F1_2"/>
    <property type="match status" value="1"/>
</dbReference>
<evidence type="ECO:0000256" key="1">
    <source>
        <dbReference type="ARBA" id="ARBA00004141"/>
    </source>
</evidence>
<comment type="caution">
    <text evidence="10">The sequence shown here is derived from an EMBL/GenBank/DDBJ whole genome shotgun (WGS) entry which is preliminary data.</text>
</comment>
<feature type="non-terminal residue" evidence="10">
    <location>
        <position position="100"/>
    </location>
</feature>
<keyword evidence="4" id="KW-0297">G-protein coupled receptor</keyword>
<dbReference type="GO" id="GO:0005886">
    <property type="term" value="C:plasma membrane"/>
    <property type="evidence" value="ECO:0007669"/>
    <property type="project" value="TreeGrafter"/>
</dbReference>
<dbReference type="PANTHER" id="PTHR24243">
    <property type="entry name" value="G-PROTEIN COUPLED RECEPTOR"/>
    <property type="match status" value="1"/>
</dbReference>
<evidence type="ECO:0000313" key="11">
    <source>
        <dbReference type="Proteomes" id="UP000678393"/>
    </source>
</evidence>
<dbReference type="AlphaFoldDB" id="A0A8S3ZZW2"/>
<evidence type="ECO:0000256" key="3">
    <source>
        <dbReference type="ARBA" id="ARBA00022989"/>
    </source>
</evidence>
<keyword evidence="11" id="KW-1185">Reference proteome</keyword>
<accession>A0A8S3ZZW2</accession>
<name>A0A8S3ZZW2_9EUPU</name>
<evidence type="ECO:0000256" key="8">
    <source>
        <dbReference type="SAM" id="Phobius"/>
    </source>
</evidence>
<feature type="domain" description="G-protein coupled receptors family 1 profile" evidence="9">
    <location>
        <begin position="60"/>
        <end position="100"/>
    </location>
</feature>
<evidence type="ECO:0000256" key="7">
    <source>
        <dbReference type="ARBA" id="ARBA00023224"/>
    </source>
</evidence>
<dbReference type="PANTHER" id="PTHR24243:SF208">
    <property type="entry name" value="PYROKININ-1 RECEPTOR"/>
    <property type="match status" value="1"/>
</dbReference>
<dbReference type="EMBL" id="CAJHNH020004890">
    <property type="protein sequence ID" value="CAG5131791.1"/>
    <property type="molecule type" value="Genomic_DNA"/>
</dbReference>
<evidence type="ECO:0000259" key="9">
    <source>
        <dbReference type="PROSITE" id="PS50262"/>
    </source>
</evidence>
<feature type="transmembrane region" description="Helical" evidence="8">
    <location>
        <begin position="48"/>
        <end position="71"/>
    </location>
</feature>
<gene>
    <name evidence="10" type="ORF">CUNI_LOCUS17349</name>
</gene>
<dbReference type="InterPro" id="IPR000276">
    <property type="entry name" value="GPCR_Rhodpsn"/>
</dbReference>
<dbReference type="Pfam" id="PF00001">
    <property type="entry name" value="7tm_1"/>
    <property type="match status" value="1"/>
</dbReference>
<comment type="subcellular location">
    <subcellularLocation>
        <location evidence="1">Membrane</location>
        <topology evidence="1">Multi-pass membrane protein</topology>
    </subcellularLocation>
</comment>
<evidence type="ECO:0000256" key="6">
    <source>
        <dbReference type="ARBA" id="ARBA00023170"/>
    </source>
</evidence>
<organism evidence="10 11">
    <name type="scientific">Candidula unifasciata</name>
    <dbReference type="NCBI Taxonomy" id="100452"/>
    <lineage>
        <taxon>Eukaryota</taxon>
        <taxon>Metazoa</taxon>
        <taxon>Spiralia</taxon>
        <taxon>Lophotrochozoa</taxon>
        <taxon>Mollusca</taxon>
        <taxon>Gastropoda</taxon>
        <taxon>Heterobranchia</taxon>
        <taxon>Euthyneura</taxon>
        <taxon>Panpulmonata</taxon>
        <taxon>Eupulmonata</taxon>
        <taxon>Stylommatophora</taxon>
        <taxon>Helicina</taxon>
        <taxon>Helicoidea</taxon>
        <taxon>Geomitridae</taxon>
        <taxon>Candidula</taxon>
    </lineage>
</organism>
<reference evidence="10" key="1">
    <citation type="submission" date="2021-04" db="EMBL/GenBank/DDBJ databases">
        <authorList>
            <consortium name="Molecular Ecology Group"/>
        </authorList>
    </citation>
    <scope>NUCLEOTIDE SEQUENCE</scope>
</reference>
<protein>
    <recommendedName>
        <fullName evidence="9">G-protein coupled receptors family 1 profile domain-containing protein</fullName>
    </recommendedName>
</protein>
<dbReference type="PRINTS" id="PR00237">
    <property type="entry name" value="GPCRRHODOPSN"/>
</dbReference>
<dbReference type="OrthoDB" id="6157193at2759"/>
<proteinExistence type="predicted"/>
<evidence type="ECO:0000256" key="2">
    <source>
        <dbReference type="ARBA" id="ARBA00022692"/>
    </source>
</evidence>
<keyword evidence="2 8" id="KW-0812">Transmembrane</keyword>
<sequence>MNNSQEQSASVAGNETFGDNSSLVYEIYEYDYEESHYLPLSEALPVTLTYSLTLILGVIGNFLVIFSVAYYRRMRTTTNVFLFSLASADLLLVLICVPVK</sequence>
<feature type="transmembrane region" description="Helical" evidence="8">
    <location>
        <begin position="80"/>
        <end position="99"/>
    </location>
</feature>
<evidence type="ECO:0000256" key="4">
    <source>
        <dbReference type="ARBA" id="ARBA00023040"/>
    </source>
</evidence>
<keyword evidence="5 8" id="KW-0472">Membrane</keyword>
<dbReference type="InterPro" id="IPR017452">
    <property type="entry name" value="GPCR_Rhodpsn_7TM"/>
</dbReference>
<keyword evidence="6" id="KW-0675">Receptor</keyword>
<evidence type="ECO:0000256" key="5">
    <source>
        <dbReference type="ARBA" id="ARBA00023136"/>
    </source>
</evidence>